<sequence>MEGLPDARWLAELTRFSPARGIDDPPSWEEAVPFLAHHGLAAIAGYNLQYRMPDADAPDSAKDLLLGYLQGLANDNVFKLMTLKGVATALGGEPLVLLDGAALGEPLYPHVAFRPVPELRILVRAGESERIAEAMRAEQFVEMEADEPDPDAPAKVLFNDRFFTKLYEHVLPVRGEEPGLFERTVRVRAFGPGVCRLSAEDAFLVHVLSMARRGFAVPLIYFVDLREMVKGEASVALGRGPGAPLDVAVVRERAKAFGAERALWAGLELLAFFHPDVAEAARALQPELSLPSRALLEAGVVGPAKALDRERQLRGLGKLVQLLLG</sequence>
<reference evidence="1 2" key="1">
    <citation type="submission" date="2015-08" db="EMBL/GenBank/DDBJ databases">
        <authorList>
            <person name="Babu N.S."/>
            <person name="Beckwith C.J."/>
            <person name="Beseler K.G."/>
            <person name="Brison A."/>
            <person name="Carone J.V."/>
            <person name="Caskin T.P."/>
            <person name="Diamond M."/>
            <person name="Durham M.E."/>
            <person name="Foxe J.M."/>
            <person name="Go M."/>
            <person name="Henderson B.A."/>
            <person name="Jones I.B."/>
            <person name="McGettigan J.A."/>
            <person name="Micheletti S.J."/>
            <person name="Nasrallah M.E."/>
            <person name="Ortiz D."/>
            <person name="Piller C.R."/>
            <person name="Privatt S.R."/>
            <person name="Schneider S.L."/>
            <person name="Sharp S."/>
            <person name="Smith T.C."/>
            <person name="Stanton J.D."/>
            <person name="Ullery H.E."/>
            <person name="Wilson R.J."/>
            <person name="Serrano M.G."/>
            <person name="Buck G."/>
            <person name="Lee V."/>
            <person name="Wang Y."/>
            <person name="Carvalho R."/>
            <person name="Voegtly L."/>
            <person name="Shi R."/>
            <person name="Duckworth R."/>
            <person name="Johnson A."/>
            <person name="Loviza R."/>
            <person name="Walstead R."/>
            <person name="Shah Z."/>
            <person name="Kiflezghi M."/>
            <person name="Wade K."/>
            <person name="Ball S.L."/>
            <person name="Bradley K.W."/>
            <person name="Asai D.J."/>
            <person name="Bowman C.A."/>
            <person name="Russell D.A."/>
            <person name="Pope W.H."/>
            <person name="Jacobs-Sera D."/>
            <person name="Hendrix R.W."/>
            <person name="Hatfull G.F."/>
        </authorList>
    </citation>
    <scope>NUCLEOTIDE SEQUENCE [LARGE SCALE GENOMIC DNA]</scope>
    <source>
        <strain evidence="1 2">DSM 27710</strain>
    </source>
</reference>
<organism evidence="1 2">
    <name type="scientific">Vulgatibacter incomptus</name>
    <dbReference type="NCBI Taxonomy" id="1391653"/>
    <lineage>
        <taxon>Bacteria</taxon>
        <taxon>Pseudomonadati</taxon>
        <taxon>Myxococcota</taxon>
        <taxon>Myxococcia</taxon>
        <taxon>Myxococcales</taxon>
        <taxon>Cystobacterineae</taxon>
        <taxon>Vulgatibacteraceae</taxon>
        <taxon>Vulgatibacter</taxon>
    </lineage>
</organism>
<gene>
    <name evidence="1" type="ORF">AKJ08_2812</name>
</gene>
<dbReference type="InterPro" id="IPR039498">
    <property type="entry name" value="NTP_transf_5"/>
</dbReference>
<dbReference type="RefSeq" id="WP_050726595.1">
    <property type="nucleotide sequence ID" value="NZ_CP012332.1"/>
</dbReference>
<dbReference type="Proteomes" id="UP000055590">
    <property type="component" value="Chromosome"/>
</dbReference>
<proteinExistence type="predicted"/>
<keyword evidence="2" id="KW-1185">Reference proteome</keyword>
<name>A0A0K1PFY1_9BACT</name>
<dbReference type="KEGG" id="vin:AKJ08_2812"/>
<protein>
    <submittedName>
        <fullName evidence="1">Uncharacterized protein</fullName>
    </submittedName>
</protein>
<dbReference type="OrthoDB" id="5521837at2"/>
<dbReference type="EMBL" id="CP012332">
    <property type="protein sequence ID" value="AKU92425.1"/>
    <property type="molecule type" value="Genomic_DNA"/>
</dbReference>
<dbReference type="AlphaFoldDB" id="A0A0K1PFY1"/>
<evidence type="ECO:0000313" key="2">
    <source>
        <dbReference type="Proteomes" id="UP000055590"/>
    </source>
</evidence>
<dbReference type="STRING" id="1391653.AKJ08_2812"/>
<evidence type="ECO:0000313" key="1">
    <source>
        <dbReference type="EMBL" id="AKU92425.1"/>
    </source>
</evidence>
<dbReference type="Pfam" id="PF14907">
    <property type="entry name" value="NTP_transf_5"/>
    <property type="match status" value="1"/>
</dbReference>
<accession>A0A0K1PFY1</accession>